<dbReference type="Pfam" id="PF00067">
    <property type="entry name" value="p450"/>
    <property type="match status" value="1"/>
</dbReference>
<dbReference type="eggNOG" id="KOG0157">
    <property type="taxonomic scope" value="Eukaryota"/>
</dbReference>
<dbReference type="InterPro" id="IPR002401">
    <property type="entry name" value="Cyt_P450_E_grp-I"/>
</dbReference>
<dbReference type="GO" id="GO:0005506">
    <property type="term" value="F:iron ion binding"/>
    <property type="evidence" value="ECO:0007669"/>
    <property type="project" value="InterPro"/>
</dbReference>
<dbReference type="STRING" id="4432.A0A1U7Z850"/>
<evidence type="ECO:0000256" key="1">
    <source>
        <dbReference type="ARBA" id="ARBA00010617"/>
    </source>
</evidence>
<dbReference type="CDD" id="cd11064">
    <property type="entry name" value="CYP86A"/>
    <property type="match status" value="1"/>
</dbReference>
<keyword evidence="6" id="KW-0503">Monooxygenase</keyword>
<dbReference type="GO" id="GO:0006629">
    <property type="term" value="P:lipid metabolic process"/>
    <property type="evidence" value="ECO:0007669"/>
    <property type="project" value="UniProtKB-ARBA"/>
</dbReference>
<dbReference type="PANTHER" id="PTHR24296">
    <property type="entry name" value="CYTOCHROME P450"/>
    <property type="match status" value="1"/>
</dbReference>
<dbReference type="PRINTS" id="PR00463">
    <property type="entry name" value="EP450I"/>
</dbReference>
<accession>A0A1U7Z850</accession>
<dbReference type="Gene3D" id="1.10.630.10">
    <property type="entry name" value="Cytochrome P450"/>
    <property type="match status" value="1"/>
</dbReference>
<dbReference type="GeneID" id="104590266"/>
<keyword evidence="2 5" id="KW-0479">Metal-binding</keyword>
<proteinExistence type="inferred from homology"/>
<dbReference type="Proteomes" id="UP000189703">
    <property type="component" value="Unplaced"/>
</dbReference>
<dbReference type="InterPro" id="IPR017972">
    <property type="entry name" value="Cyt_P450_CS"/>
</dbReference>
<feature type="binding site" description="axial binding residue" evidence="5">
    <location>
        <position position="445"/>
    </location>
    <ligand>
        <name>heme</name>
        <dbReference type="ChEBI" id="CHEBI:30413"/>
    </ligand>
    <ligandPart>
        <name>Fe</name>
        <dbReference type="ChEBI" id="CHEBI:18248"/>
    </ligandPart>
</feature>
<evidence type="ECO:0000256" key="6">
    <source>
        <dbReference type="RuleBase" id="RU000461"/>
    </source>
</evidence>
<evidence type="ECO:0000256" key="4">
    <source>
        <dbReference type="ARBA" id="ARBA00023004"/>
    </source>
</evidence>
<dbReference type="OMA" id="INIMEHA"/>
<evidence type="ECO:0000313" key="7">
    <source>
        <dbReference type="Proteomes" id="UP000189703"/>
    </source>
</evidence>
<dbReference type="RefSeq" id="XP_010247156.1">
    <property type="nucleotide sequence ID" value="XM_010248854.2"/>
</dbReference>
<evidence type="ECO:0000256" key="2">
    <source>
        <dbReference type="ARBA" id="ARBA00022723"/>
    </source>
</evidence>
<dbReference type="GO" id="GO:0004497">
    <property type="term" value="F:monooxygenase activity"/>
    <property type="evidence" value="ECO:0007669"/>
    <property type="project" value="UniProtKB-KW"/>
</dbReference>
<dbReference type="GO" id="GO:0016705">
    <property type="term" value="F:oxidoreductase activity, acting on paired donors, with incorporation or reduction of molecular oxygen"/>
    <property type="evidence" value="ECO:0007669"/>
    <property type="project" value="InterPro"/>
</dbReference>
<dbReference type="InterPro" id="IPR036396">
    <property type="entry name" value="Cyt_P450_sf"/>
</dbReference>
<name>A0A1U7Z850_NELNU</name>
<protein>
    <submittedName>
        <fullName evidence="8">Cytochrome P450 94B3-like</fullName>
    </submittedName>
</protein>
<dbReference type="GO" id="GO:0020037">
    <property type="term" value="F:heme binding"/>
    <property type="evidence" value="ECO:0007669"/>
    <property type="project" value="InterPro"/>
</dbReference>
<comment type="similarity">
    <text evidence="1 6">Belongs to the cytochrome P450 family.</text>
</comment>
<keyword evidence="3 6" id="KW-0560">Oxidoreductase</keyword>
<organism evidence="7 8">
    <name type="scientific">Nelumbo nucifera</name>
    <name type="common">Sacred lotus</name>
    <dbReference type="NCBI Taxonomy" id="4432"/>
    <lineage>
        <taxon>Eukaryota</taxon>
        <taxon>Viridiplantae</taxon>
        <taxon>Streptophyta</taxon>
        <taxon>Embryophyta</taxon>
        <taxon>Tracheophyta</taxon>
        <taxon>Spermatophyta</taxon>
        <taxon>Magnoliopsida</taxon>
        <taxon>Proteales</taxon>
        <taxon>Nelumbonaceae</taxon>
        <taxon>Nelumbo</taxon>
    </lineage>
</organism>
<keyword evidence="7" id="KW-1185">Reference proteome</keyword>
<keyword evidence="5 6" id="KW-0349">Heme</keyword>
<gene>
    <name evidence="8" type="primary">LOC104590266</name>
</gene>
<dbReference type="PRINTS" id="PR00385">
    <property type="entry name" value="P450"/>
</dbReference>
<dbReference type="OrthoDB" id="1470350at2759"/>
<dbReference type="InterPro" id="IPR001128">
    <property type="entry name" value="Cyt_P450"/>
</dbReference>
<dbReference type="PROSITE" id="PS00086">
    <property type="entry name" value="CYTOCHROME_P450"/>
    <property type="match status" value="1"/>
</dbReference>
<dbReference type="KEGG" id="nnu:104590266"/>
<comment type="cofactor">
    <cofactor evidence="5">
        <name>heme</name>
        <dbReference type="ChEBI" id="CHEBI:30413"/>
    </cofactor>
</comment>
<sequence>MYPLSPQSLLFIFLLIIIYLSLYASKKKSSSNVAIKPFPCFGVLPEFIKNRHRFLDWSSEVLARLPTNTLDYHHPGKVHGIITANPLNVEHMLKSNFHNYPKGSRVTSYLEDFLGRGIFNADGEIWKIQRKTASYEFNTKSLRNFFMKSVEEEIQTRLVPVLKRASVLNQVVDMQDILERFSFDTVCRLSFNMDPGCLGSEGTTGTEFMNAFGEASTYSAGRFFYALPYMWRIKKALNIGSEKRMRKAISIVHDFADDIIKSRMKEKGEKEDTDDLLSRFIANESNSAEFLRDIIISFMLAGRDTMTSSITWFFWVLSSRSDVEGNILHEMKSIRNRNGTGSEAFNFDDMGQMHYLKAALSESLRMYPPVPLDEKQCLQDDIMPDGTFVGKGWCVTYHAYAMGRMESIWGKDCLDFKPERWLENGICRQESPFRFPAFHAGPRICLGKDVAHMQMKMVVASVLSRFHLDLVDKYRAPKQILSLTLRMKDGLPMRVRERCEAAID</sequence>
<evidence type="ECO:0000256" key="5">
    <source>
        <dbReference type="PIRSR" id="PIRSR602401-1"/>
    </source>
</evidence>
<dbReference type="SUPFAM" id="SSF48264">
    <property type="entry name" value="Cytochrome P450"/>
    <property type="match status" value="1"/>
</dbReference>
<evidence type="ECO:0000313" key="8">
    <source>
        <dbReference type="RefSeq" id="XP_010247156.1"/>
    </source>
</evidence>
<dbReference type="AlphaFoldDB" id="A0A1U7Z850"/>
<reference evidence="8" key="1">
    <citation type="submission" date="2025-08" db="UniProtKB">
        <authorList>
            <consortium name="RefSeq"/>
        </authorList>
    </citation>
    <scope>IDENTIFICATION</scope>
</reference>
<keyword evidence="4 5" id="KW-0408">Iron</keyword>
<dbReference type="FunCoup" id="A0A1U7Z850">
    <property type="interactions" value="399"/>
</dbReference>
<evidence type="ECO:0000256" key="3">
    <source>
        <dbReference type="ARBA" id="ARBA00023002"/>
    </source>
</evidence>